<dbReference type="EMBL" id="LXWW01000454">
    <property type="protein sequence ID" value="OAO13165.1"/>
    <property type="molecule type" value="Genomic_DNA"/>
</dbReference>
<dbReference type="Pfam" id="PF01926">
    <property type="entry name" value="MMR_HSR1"/>
    <property type="match status" value="2"/>
</dbReference>
<evidence type="ECO:0000256" key="3">
    <source>
        <dbReference type="ARBA" id="ARBA00022517"/>
    </source>
</evidence>
<evidence type="ECO:0000256" key="1">
    <source>
        <dbReference type="ARBA" id="ARBA00008279"/>
    </source>
</evidence>
<name>A0A196S7Z4_BLAHN</name>
<dbReference type="Gene3D" id="3.30.300.20">
    <property type="match status" value="1"/>
</dbReference>
<dbReference type="InterPro" id="IPR015946">
    <property type="entry name" value="KH_dom-like_a/b"/>
</dbReference>
<dbReference type="GO" id="GO:0042254">
    <property type="term" value="P:ribosome biogenesis"/>
    <property type="evidence" value="ECO:0007669"/>
    <property type="project" value="UniProtKB-KW"/>
</dbReference>
<dbReference type="InterPro" id="IPR005225">
    <property type="entry name" value="Small_GTP-bd"/>
</dbReference>
<evidence type="ECO:0000259" key="9">
    <source>
        <dbReference type="Pfam" id="PF14714"/>
    </source>
</evidence>
<protein>
    <recommendedName>
        <fullName evidence="2 7">GTPase Der</fullName>
    </recommendedName>
</protein>
<dbReference type="PANTHER" id="PTHR43834">
    <property type="entry name" value="GTPASE DER"/>
    <property type="match status" value="1"/>
</dbReference>
<evidence type="ECO:0000313" key="10">
    <source>
        <dbReference type="EMBL" id="OAO13165.1"/>
    </source>
</evidence>
<accession>A0A196S7Z4</accession>
<dbReference type="InterPro" id="IPR016484">
    <property type="entry name" value="GTPase_Der"/>
</dbReference>
<comment type="function">
    <text evidence="7">GTPase that plays an essential role in the late steps of ribosome biogenesis.</text>
</comment>
<evidence type="ECO:0000256" key="6">
    <source>
        <dbReference type="ARBA" id="ARBA00023134"/>
    </source>
</evidence>
<dbReference type="Pfam" id="PF14714">
    <property type="entry name" value="KH_dom-like"/>
    <property type="match status" value="1"/>
</dbReference>
<evidence type="ECO:0000256" key="5">
    <source>
        <dbReference type="ARBA" id="ARBA00022741"/>
    </source>
</evidence>
<evidence type="ECO:0000256" key="4">
    <source>
        <dbReference type="ARBA" id="ARBA00022737"/>
    </source>
</evidence>
<feature type="domain" description="G" evidence="8">
    <location>
        <begin position="26"/>
        <end position="147"/>
    </location>
</feature>
<evidence type="ECO:0000313" key="11">
    <source>
        <dbReference type="Proteomes" id="UP000078348"/>
    </source>
</evidence>
<dbReference type="HAMAP" id="MF_00195">
    <property type="entry name" value="GTPase_Der"/>
    <property type="match status" value="1"/>
</dbReference>
<evidence type="ECO:0000256" key="2">
    <source>
        <dbReference type="ARBA" id="ARBA00020953"/>
    </source>
</evidence>
<dbReference type="GO" id="GO:0005525">
    <property type="term" value="F:GTP binding"/>
    <property type="evidence" value="ECO:0007669"/>
    <property type="project" value="UniProtKB-KW"/>
</dbReference>
<reference evidence="10 11" key="1">
    <citation type="submission" date="2016-05" db="EMBL/GenBank/DDBJ databases">
        <title>Nuclear genome of Blastocystis sp. subtype 1 NandII.</title>
        <authorList>
            <person name="Gentekaki E."/>
            <person name="Curtis B."/>
            <person name="Stairs C."/>
            <person name="Eme L."/>
            <person name="Herman E."/>
            <person name="Klimes V."/>
            <person name="Arias M.C."/>
            <person name="Elias M."/>
            <person name="Hilliou F."/>
            <person name="Klute M."/>
            <person name="Malik S.-B."/>
            <person name="Pightling A."/>
            <person name="Rachubinski R."/>
            <person name="Salas D."/>
            <person name="Schlacht A."/>
            <person name="Suga H."/>
            <person name="Archibald J."/>
            <person name="Ball S.G."/>
            <person name="Clark G."/>
            <person name="Dacks J."/>
            <person name="Van Der Giezen M."/>
            <person name="Tsaousis A."/>
            <person name="Roger A."/>
        </authorList>
    </citation>
    <scope>NUCLEOTIDE SEQUENCE [LARGE SCALE GENOMIC DNA]</scope>
    <source>
        <strain evidence="11">ATCC 50177 / NandII</strain>
    </source>
</reference>
<dbReference type="InterPro" id="IPR006073">
    <property type="entry name" value="GTP-bd"/>
</dbReference>
<keyword evidence="11" id="KW-1185">Reference proteome</keyword>
<dbReference type="SUPFAM" id="SSF52540">
    <property type="entry name" value="P-loop containing nucleoside triphosphate hydrolases"/>
    <property type="match status" value="2"/>
</dbReference>
<dbReference type="InterPro" id="IPR027417">
    <property type="entry name" value="P-loop_NTPase"/>
</dbReference>
<dbReference type="CDD" id="cd01894">
    <property type="entry name" value="EngA1"/>
    <property type="match status" value="1"/>
</dbReference>
<organism evidence="10 11">
    <name type="scientific">Blastocystis sp. subtype 1 (strain ATCC 50177 / NandII)</name>
    <dbReference type="NCBI Taxonomy" id="478820"/>
    <lineage>
        <taxon>Eukaryota</taxon>
        <taxon>Sar</taxon>
        <taxon>Stramenopiles</taxon>
        <taxon>Bigyra</taxon>
        <taxon>Opalozoa</taxon>
        <taxon>Opalinata</taxon>
        <taxon>Blastocystidae</taxon>
        <taxon>Blastocystis</taxon>
    </lineage>
</organism>
<dbReference type="NCBIfam" id="TIGR03594">
    <property type="entry name" value="GTPase_EngA"/>
    <property type="match status" value="1"/>
</dbReference>
<dbReference type="NCBIfam" id="TIGR00231">
    <property type="entry name" value="small_GTP"/>
    <property type="match status" value="2"/>
</dbReference>
<comment type="similarity">
    <text evidence="1 7">Belongs to the TRAFAC class TrmE-Era-EngA-EngB-Septin-like GTPase superfamily. EngA (Der) GTPase family.</text>
</comment>
<comment type="caution">
    <text evidence="10">The sequence shown here is derived from an EMBL/GenBank/DDBJ whole genome shotgun (WGS) entry which is preliminary data.</text>
</comment>
<dbReference type="AlphaFoldDB" id="A0A196S7Z4"/>
<dbReference type="FunFam" id="3.30.300.20:FF:000004">
    <property type="entry name" value="GTPase Der"/>
    <property type="match status" value="1"/>
</dbReference>
<keyword evidence="6 7" id="KW-0342">GTP-binding</keyword>
<feature type="domain" description="GTPase Der C-terminal KH-domain-like" evidence="9">
    <location>
        <begin position="438"/>
        <end position="518"/>
    </location>
</feature>
<dbReference type="Gene3D" id="3.40.50.300">
    <property type="entry name" value="P-loop containing nucleotide triphosphate hydrolases"/>
    <property type="match status" value="2"/>
</dbReference>
<sequence>MKIDLKKKKEKKDKNSKVVQLKQFSVALVGRTNVGKSTLFNRLVGRREALVSRVEGTTRDRREGKGRISGLEFTLIDTGGYVCDNGKISLIEKQINKQTEYAVEKADVVFFLLDGKVGVTAEDRAIAAWLRSKRNVKQFPVFAVVNKTEGVFAHTDMDGTCPQWEDLRAEAYGLGFGEPIGISAEHSEGLIDMFELLKPFGDLLNLNKKADRERYALLEKEKAQRATTEQPYEIETNVPVVGIDVGYEPQEQQDRDDEILQLTILGIPNSGKSTLLNTLLKKDRFITGSIPGLTRDTVSSEVVFQGRRIRVVDTPGIPKADGVLPPSLNSLSIYHAHKQLHYSHVVALILDGSRILTKHDLALAKEILDNGRGLFVVLNKSDVMQSPAAAKKQLVTYMDRYIPMAGHVPSIVVSALYGTGTDAVFPLALTVFDRWRTRVSTGILNRWLDAVTFRHPPPRTSSGKEVKLKYLTQTKARPPSFVLFSNSKEIDKTYLRFLSSCLQEEFDLNGVPIRIFVRVSENPYTNHKKSPRNGK</sequence>
<feature type="domain" description="G" evidence="8">
    <location>
        <begin position="263"/>
        <end position="380"/>
    </location>
</feature>
<evidence type="ECO:0000259" key="8">
    <source>
        <dbReference type="Pfam" id="PF01926"/>
    </source>
</evidence>
<proteinExistence type="inferred from homology"/>
<gene>
    <name evidence="10" type="ORF">AV274_5169</name>
</gene>
<dbReference type="STRING" id="478820.A0A196S7Z4"/>
<dbReference type="Proteomes" id="UP000078348">
    <property type="component" value="Unassembled WGS sequence"/>
</dbReference>
<dbReference type="PANTHER" id="PTHR43834:SF6">
    <property type="entry name" value="GTPASE DER"/>
    <property type="match status" value="1"/>
</dbReference>
<keyword evidence="5 7" id="KW-0547">Nucleotide-binding</keyword>
<keyword evidence="4 7" id="KW-0677">Repeat</keyword>
<evidence type="ECO:0000256" key="7">
    <source>
        <dbReference type="RuleBase" id="RU004481"/>
    </source>
</evidence>
<dbReference type="InterPro" id="IPR032859">
    <property type="entry name" value="KH_dom-like"/>
</dbReference>
<dbReference type="PIRSF" id="PIRSF006485">
    <property type="entry name" value="GTP-binding_EngA"/>
    <property type="match status" value="1"/>
</dbReference>
<keyword evidence="3" id="KW-0690">Ribosome biogenesis</keyword>
<dbReference type="OrthoDB" id="8954335at2759"/>